<dbReference type="NCBIfam" id="TIGR02532">
    <property type="entry name" value="IV_pilin_GFxxxE"/>
    <property type="match status" value="1"/>
</dbReference>
<dbReference type="SUPFAM" id="SSF54523">
    <property type="entry name" value="Pili subunits"/>
    <property type="match status" value="1"/>
</dbReference>
<evidence type="ECO:0000256" key="1">
    <source>
        <dbReference type="SAM" id="Phobius"/>
    </source>
</evidence>
<accession>A0A0A7EDG9</accession>
<name>A0A0A7EDG9_9GAMM</name>
<dbReference type="Proteomes" id="UP000030341">
    <property type="component" value="Chromosome 1"/>
</dbReference>
<dbReference type="InterPro" id="IPR045584">
    <property type="entry name" value="Pilin-like"/>
</dbReference>
<proteinExistence type="predicted"/>
<evidence type="ECO:0000313" key="3">
    <source>
        <dbReference type="Proteomes" id="UP000030341"/>
    </source>
</evidence>
<dbReference type="STRING" id="1348114.OM33_05005"/>
<reference evidence="2 3" key="1">
    <citation type="submission" date="2014-11" db="EMBL/GenBank/DDBJ databases">
        <title>Complete Genome Sequence of Pseudoalteromonas sp. Strain OCN003 Isolated from Kaneohe Bay, Oahu, Hawaii.</title>
        <authorList>
            <person name="Beurmann S."/>
            <person name="Videau P."/>
            <person name="Ushijima B."/>
            <person name="Smith A.M."/>
            <person name="Aeby G.S."/>
            <person name="Callahan S.M."/>
            <person name="Belcaid M."/>
        </authorList>
    </citation>
    <scope>NUCLEOTIDE SEQUENCE [LARGE SCALE GENOMIC DNA]</scope>
    <source>
        <strain evidence="2 3">OCN003</strain>
    </source>
</reference>
<dbReference type="InterPro" id="IPR012902">
    <property type="entry name" value="N_methyl_site"/>
</dbReference>
<dbReference type="HOGENOM" id="CLU_1915302_0_0_6"/>
<keyword evidence="1" id="KW-1133">Transmembrane helix</keyword>
<gene>
    <name evidence="2" type="ORF">OM33_05005</name>
</gene>
<dbReference type="EMBL" id="CP009888">
    <property type="protein sequence ID" value="AIY64578.1"/>
    <property type="molecule type" value="Genomic_DNA"/>
</dbReference>
<sequence>MLGFKVKQVGFTLIEILIVLVIIILVSALVAPNLLNTYEKQKKSQEIKQLNTVLIYAAKKSIEWQGLDGNVLNNRITLKNAMLPSEAISYKFNYIEFEETQFFYNKRGFTKSTYLVVNDTQVAFPRSLSATD</sequence>
<dbReference type="KEGG" id="pseo:OM33_05005"/>
<keyword evidence="3" id="KW-1185">Reference proteome</keyword>
<keyword evidence="1" id="KW-0812">Transmembrane</keyword>
<evidence type="ECO:0008006" key="4">
    <source>
        <dbReference type="Google" id="ProtNLM"/>
    </source>
</evidence>
<protein>
    <recommendedName>
        <fullName evidence="4">Prepilin-type N-terminal cleavage/methylation domain-containing protein</fullName>
    </recommendedName>
</protein>
<feature type="transmembrane region" description="Helical" evidence="1">
    <location>
        <begin position="12"/>
        <end position="35"/>
    </location>
</feature>
<dbReference type="RefSeq" id="WP_038639514.1">
    <property type="nucleotide sequence ID" value="NZ_CP009888.1"/>
</dbReference>
<organism evidence="2 3">
    <name type="scientific">Pseudoalteromonas piratica</name>
    <dbReference type="NCBI Taxonomy" id="1348114"/>
    <lineage>
        <taxon>Bacteria</taxon>
        <taxon>Pseudomonadati</taxon>
        <taxon>Pseudomonadota</taxon>
        <taxon>Gammaproteobacteria</taxon>
        <taxon>Alteromonadales</taxon>
        <taxon>Pseudoalteromonadaceae</taxon>
        <taxon>Pseudoalteromonas</taxon>
    </lineage>
</organism>
<dbReference type="Pfam" id="PF07963">
    <property type="entry name" value="N_methyl"/>
    <property type="match status" value="1"/>
</dbReference>
<dbReference type="Gene3D" id="3.30.700.10">
    <property type="entry name" value="Glycoprotein, Type 4 Pilin"/>
    <property type="match status" value="1"/>
</dbReference>
<keyword evidence="1" id="KW-0472">Membrane</keyword>
<dbReference type="AlphaFoldDB" id="A0A0A7EDG9"/>
<evidence type="ECO:0000313" key="2">
    <source>
        <dbReference type="EMBL" id="AIY64578.1"/>
    </source>
</evidence>